<proteinExistence type="predicted"/>
<keyword evidence="3 7" id="KW-0812">Transmembrane</keyword>
<evidence type="ECO:0000313" key="9">
    <source>
        <dbReference type="EMBL" id="KAG2213084.1"/>
    </source>
</evidence>
<keyword evidence="5 7" id="KW-0472">Membrane</keyword>
<dbReference type="PANTHER" id="PTHR34187:SF2">
    <property type="entry name" value="DUF202 DOMAIN-CONTAINING PROTEIN"/>
    <property type="match status" value="1"/>
</dbReference>
<keyword evidence="2" id="KW-1003">Cell membrane</keyword>
<dbReference type="OrthoDB" id="199599at2759"/>
<dbReference type="GO" id="GO:0005886">
    <property type="term" value="C:plasma membrane"/>
    <property type="evidence" value="ECO:0007669"/>
    <property type="project" value="UniProtKB-SubCell"/>
</dbReference>
<feature type="region of interest" description="Disordered" evidence="6">
    <location>
        <begin position="1"/>
        <end position="24"/>
    </location>
</feature>
<evidence type="ECO:0000256" key="4">
    <source>
        <dbReference type="ARBA" id="ARBA00022989"/>
    </source>
</evidence>
<dbReference type="InterPro" id="IPR003807">
    <property type="entry name" value="DUF202"/>
</dbReference>
<protein>
    <recommendedName>
        <fullName evidence="8">DUF202 domain-containing protein</fullName>
    </recommendedName>
</protein>
<name>A0A8H7VFY6_9FUNG</name>
<sequence length="199" mass="22422">MNNNTIESETLANRSTDSLSTQDGDQILDLVPPFLVKTKTREEKDLMRQQFKKQELTSKDRKTYSWLQKFYARFSTSFMLENKAATARDHLANERTFLAWLRTSLSLITVGVAITQLYHLTPPGESNQVTHAKAGKSLGAAFVVFSIVFLYFANARYFHTQIAMTKGQFPASRGAVIFGSTCILAVLIAMFVVILLDLR</sequence>
<evidence type="ECO:0000259" key="8">
    <source>
        <dbReference type="Pfam" id="PF02656"/>
    </source>
</evidence>
<evidence type="ECO:0000256" key="7">
    <source>
        <dbReference type="SAM" id="Phobius"/>
    </source>
</evidence>
<dbReference type="EMBL" id="JAEPRD010000004">
    <property type="protein sequence ID" value="KAG2213084.1"/>
    <property type="molecule type" value="Genomic_DNA"/>
</dbReference>
<evidence type="ECO:0000313" key="10">
    <source>
        <dbReference type="Proteomes" id="UP000603453"/>
    </source>
</evidence>
<evidence type="ECO:0000256" key="3">
    <source>
        <dbReference type="ARBA" id="ARBA00022692"/>
    </source>
</evidence>
<feature type="domain" description="DUF202" evidence="8">
    <location>
        <begin position="88"/>
        <end position="161"/>
    </location>
</feature>
<reference evidence="9" key="1">
    <citation type="submission" date="2020-12" db="EMBL/GenBank/DDBJ databases">
        <title>Metabolic potential, ecology and presence of endohyphal bacteria is reflected in genomic diversity of Mucoromycotina.</title>
        <authorList>
            <person name="Muszewska A."/>
            <person name="Okrasinska A."/>
            <person name="Steczkiewicz K."/>
            <person name="Drgas O."/>
            <person name="Orlowska M."/>
            <person name="Perlinska-Lenart U."/>
            <person name="Aleksandrzak-Piekarczyk T."/>
            <person name="Szatraj K."/>
            <person name="Zielenkiewicz U."/>
            <person name="Pilsyk S."/>
            <person name="Malc E."/>
            <person name="Mieczkowski P."/>
            <person name="Kruszewska J.S."/>
            <person name="Biernat P."/>
            <person name="Pawlowska J."/>
        </authorList>
    </citation>
    <scope>NUCLEOTIDE SEQUENCE</scope>
    <source>
        <strain evidence="9">WA0000017839</strain>
    </source>
</reference>
<organism evidence="9 10">
    <name type="scientific">Mucor saturninus</name>
    <dbReference type="NCBI Taxonomy" id="64648"/>
    <lineage>
        <taxon>Eukaryota</taxon>
        <taxon>Fungi</taxon>
        <taxon>Fungi incertae sedis</taxon>
        <taxon>Mucoromycota</taxon>
        <taxon>Mucoromycotina</taxon>
        <taxon>Mucoromycetes</taxon>
        <taxon>Mucorales</taxon>
        <taxon>Mucorineae</taxon>
        <taxon>Mucoraceae</taxon>
        <taxon>Mucor</taxon>
    </lineage>
</organism>
<evidence type="ECO:0000256" key="5">
    <source>
        <dbReference type="ARBA" id="ARBA00023136"/>
    </source>
</evidence>
<accession>A0A8H7VFY6</accession>
<dbReference type="AlphaFoldDB" id="A0A8H7VFY6"/>
<dbReference type="PANTHER" id="PTHR34187">
    <property type="entry name" value="FGR18P"/>
    <property type="match status" value="1"/>
</dbReference>
<feature type="transmembrane region" description="Helical" evidence="7">
    <location>
        <begin position="175"/>
        <end position="196"/>
    </location>
</feature>
<comment type="subcellular location">
    <subcellularLocation>
        <location evidence="1">Cell membrane</location>
        <topology evidence="1">Multi-pass membrane protein</topology>
    </subcellularLocation>
</comment>
<keyword evidence="10" id="KW-1185">Reference proteome</keyword>
<keyword evidence="4 7" id="KW-1133">Transmembrane helix</keyword>
<dbReference type="Pfam" id="PF02656">
    <property type="entry name" value="DUF202"/>
    <property type="match status" value="1"/>
</dbReference>
<evidence type="ECO:0000256" key="1">
    <source>
        <dbReference type="ARBA" id="ARBA00004651"/>
    </source>
</evidence>
<feature type="transmembrane region" description="Helical" evidence="7">
    <location>
        <begin position="138"/>
        <end position="154"/>
    </location>
</feature>
<comment type="caution">
    <text evidence="9">The sequence shown here is derived from an EMBL/GenBank/DDBJ whole genome shotgun (WGS) entry which is preliminary data.</text>
</comment>
<dbReference type="InterPro" id="IPR052053">
    <property type="entry name" value="IM_YidH-like"/>
</dbReference>
<evidence type="ECO:0000256" key="2">
    <source>
        <dbReference type="ARBA" id="ARBA00022475"/>
    </source>
</evidence>
<gene>
    <name evidence="9" type="ORF">INT47_011233</name>
</gene>
<dbReference type="Proteomes" id="UP000603453">
    <property type="component" value="Unassembled WGS sequence"/>
</dbReference>
<feature type="transmembrane region" description="Helical" evidence="7">
    <location>
        <begin position="97"/>
        <end position="118"/>
    </location>
</feature>
<evidence type="ECO:0000256" key="6">
    <source>
        <dbReference type="SAM" id="MobiDB-lite"/>
    </source>
</evidence>